<name>A0ACB9RX81_9MYRT</name>
<dbReference type="EMBL" id="CM042882">
    <property type="protein sequence ID" value="KAI4383515.1"/>
    <property type="molecule type" value="Genomic_DNA"/>
</dbReference>
<proteinExistence type="predicted"/>
<reference evidence="2" key="1">
    <citation type="journal article" date="2023" name="Front. Plant Sci.">
        <title>Chromosomal-level genome assembly of Melastoma candidum provides insights into trichome evolution.</title>
        <authorList>
            <person name="Zhong Y."/>
            <person name="Wu W."/>
            <person name="Sun C."/>
            <person name="Zou P."/>
            <person name="Liu Y."/>
            <person name="Dai S."/>
            <person name="Zhou R."/>
        </authorList>
    </citation>
    <scope>NUCLEOTIDE SEQUENCE [LARGE SCALE GENOMIC DNA]</scope>
</reference>
<protein>
    <submittedName>
        <fullName evidence="1">Uncharacterized protein</fullName>
    </submittedName>
</protein>
<evidence type="ECO:0000313" key="1">
    <source>
        <dbReference type="EMBL" id="KAI4383515.1"/>
    </source>
</evidence>
<evidence type="ECO:0000313" key="2">
    <source>
        <dbReference type="Proteomes" id="UP001057402"/>
    </source>
</evidence>
<organism evidence="1 2">
    <name type="scientific">Melastoma candidum</name>
    <dbReference type="NCBI Taxonomy" id="119954"/>
    <lineage>
        <taxon>Eukaryota</taxon>
        <taxon>Viridiplantae</taxon>
        <taxon>Streptophyta</taxon>
        <taxon>Embryophyta</taxon>
        <taxon>Tracheophyta</taxon>
        <taxon>Spermatophyta</taxon>
        <taxon>Magnoliopsida</taxon>
        <taxon>eudicotyledons</taxon>
        <taxon>Gunneridae</taxon>
        <taxon>Pentapetalae</taxon>
        <taxon>rosids</taxon>
        <taxon>malvids</taxon>
        <taxon>Myrtales</taxon>
        <taxon>Melastomataceae</taxon>
        <taxon>Melastomatoideae</taxon>
        <taxon>Melastomateae</taxon>
        <taxon>Melastoma</taxon>
    </lineage>
</organism>
<dbReference type="Proteomes" id="UP001057402">
    <property type="component" value="Chromosome 3"/>
</dbReference>
<comment type="caution">
    <text evidence="1">The sequence shown here is derived from an EMBL/GenBank/DDBJ whole genome shotgun (WGS) entry which is preliminary data.</text>
</comment>
<accession>A0ACB9RX81</accession>
<keyword evidence="2" id="KW-1185">Reference proteome</keyword>
<gene>
    <name evidence="1" type="ORF">MLD38_009346</name>
</gene>
<sequence>MASSRSDSARLEQIVTEFFTKSLHIILESRYPYRSSRDFSGEQAFSSPASSSSSSSGVRPRDKWFNLALWECPEVVENLDIWRQGNLEPMIVDVVLVNRTMNWDPVNFTPKAEGSKDLYTNRRDFNRDDLGSRGTTEKIVERWVVQYDVKKSKGRH</sequence>